<evidence type="ECO:0000313" key="2">
    <source>
        <dbReference type="EMBL" id="SFL67087.1"/>
    </source>
</evidence>
<dbReference type="Proteomes" id="UP000199006">
    <property type="component" value="Unassembled WGS sequence"/>
</dbReference>
<dbReference type="InterPro" id="IPR037523">
    <property type="entry name" value="VOC_core"/>
</dbReference>
<dbReference type="OrthoDB" id="371072at2"/>
<dbReference type="EMBL" id="FOTI01000023">
    <property type="protein sequence ID" value="SFL67087.1"/>
    <property type="molecule type" value="Genomic_DNA"/>
</dbReference>
<dbReference type="PROSITE" id="PS51819">
    <property type="entry name" value="VOC"/>
    <property type="match status" value="1"/>
</dbReference>
<keyword evidence="3" id="KW-1185">Reference proteome</keyword>
<gene>
    <name evidence="2" type="ORF">SAMN02983006_01741</name>
</gene>
<organism evidence="2 3">
    <name type="scientific">Halanaerobium salsuginis</name>
    <dbReference type="NCBI Taxonomy" id="29563"/>
    <lineage>
        <taxon>Bacteria</taxon>
        <taxon>Bacillati</taxon>
        <taxon>Bacillota</taxon>
        <taxon>Clostridia</taxon>
        <taxon>Halanaerobiales</taxon>
        <taxon>Halanaerobiaceae</taxon>
        <taxon>Halanaerobium</taxon>
    </lineage>
</organism>
<sequence length="129" mass="14994">MIADHLTRIQHLGIPTDKMHQTIEFYQKLGFELIYTESDQSGKLEVAFFKLNNLIIESYLVNFIANQTGPIDHFAVNVTQINSLFKKMKNENYEIIETTIQQRSFLGKKMAFFTAFGPNGEKIEFNQIR</sequence>
<evidence type="ECO:0000259" key="1">
    <source>
        <dbReference type="PROSITE" id="PS51819"/>
    </source>
</evidence>
<dbReference type="RefSeq" id="WP_089861831.1">
    <property type="nucleotide sequence ID" value="NZ_FOTI01000023.1"/>
</dbReference>
<dbReference type="STRING" id="29563.SAMN02983006_01741"/>
<name>A0A1I4JLK8_9FIRM</name>
<feature type="domain" description="VOC" evidence="1">
    <location>
        <begin position="8"/>
        <end position="128"/>
    </location>
</feature>
<dbReference type="InterPro" id="IPR004360">
    <property type="entry name" value="Glyas_Fos-R_dOase_dom"/>
</dbReference>
<protein>
    <submittedName>
        <fullName evidence="2">Glyoxalase-like domain-containing protein</fullName>
    </submittedName>
</protein>
<dbReference type="SUPFAM" id="SSF54593">
    <property type="entry name" value="Glyoxalase/Bleomycin resistance protein/Dihydroxybiphenyl dioxygenase"/>
    <property type="match status" value="1"/>
</dbReference>
<accession>A0A1I4JLK8</accession>
<proteinExistence type="predicted"/>
<reference evidence="2 3" key="1">
    <citation type="submission" date="2016-10" db="EMBL/GenBank/DDBJ databases">
        <authorList>
            <person name="de Groot N.N."/>
        </authorList>
    </citation>
    <scope>NUCLEOTIDE SEQUENCE [LARGE SCALE GENOMIC DNA]</scope>
    <source>
        <strain evidence="2 3">ATCC 51327</strain>
    </source>
</reference>
<dbReference type="AlphaFoldDB" id="A0A1I4JLK8"/>
<dbReference type="Gene3D" id="3.10.180.10">
    <property type="entry name" value="2,3-Dihydroxybiphenyl 1,2-Dioxygenase, domain 1"/>
    <property type="match status" value="1"/>
</dbReference>
<evidence type="ECO:0000313" key="3">
    <source>
        <dbReference type="Proteomes" id="UP000199006"/>
    </source>
</evidence>
<dbReference type="InterPro" id="IPR029068">
    <property type="entry name" value="Glyas_Bleomycin-R_OHBP_Dase"/>
</dbReference>
<dbReference type="Pfam" id="PF00903">
    <property type="entry name" value="Glyoxalase"/>
    <property type="match status" value="1"/>
</dbReference>